<dbReference type="InParanoid" id="A0A4R5DNF1"/>
<evidence type="ECO:0000313" key="2">
    <source>
        <dbReference type="EMBL" id="TDE15856.1"/>
    </source>
</evidence>
<dbReference type="Gene3D" id="3.10.310.70">
    <property type="match status" value="1"/>
</dbReference>
<dbReference type="PANTHER" id="PTHR22642:SF2">
    <property type="entry name" value="PROTEIN LONG AFTER FAR-RED 3"/>
    <property type="match status" value="1"/>
</dbReference>
<evidence type="ECO:0000313" key="3">
    <source>
        <dbReference type="Proteomes" id="UP000294739"/>
    </source>
</evidence>
<keyword evidence="3" id="KW-1185">Reference proteome</keyword>
<dbReference type="Gene3D" id="2.30.40.10">
    <property type="entry name" value="Urease, subunit C, domain 1"/>
    <property type="match status" value="1"/>
</dbReference>
<dbReference type="PANTHER" id="PTHR22642">
    <property type="entry name" value="IMIDAZOLONEPROPIONASE"/>
    <property type="match status" value="1"/>
</dbReference>
<name>A0A4R5DNF1_9ACTN</name>
<dbReference type="Pfam" id="PF07969">
    <property type="entry name" value="Amidohydro_3"/>
    <property type="match status" value="1"/>
</dbReference>
<feature type="domain" description="Amidohydrolase 3" evidence="1">
    <location>
        <begin position="55"/>
        <end position="542"/>
    </location>
</feature>
<dbReference type="Proteomes" id="UP000294739">
    <property type="component" value="Unassembled WGS sequence"/>
</dbReference>
<dbReference type="CDD" id="cd01300">
    <property type="entry name" value="YtcJ_like"/>
    <property type="match status" value="1"/>
</dbReference>
<reference evidence="2 3" key="1">
    <citation type="submission" date="2019-03" db="EMBL/GenBank/DDBJ databases">
        <title>Draft genome sequences of novel Actinobacteria.</title>
        <authorList>
            <person name="Sahin N."/>
            <person name="Ay H."/>
            <person name="Saygin H."/>
        </authorList>
    </citation>
    <scope>NUCLEOTIDE SEQUENCE [LARGE SCALE GENOMIC DNA]</scope>
    <source>
        <strain evidence="2 3">5K138</strain>
    </source>
</reference>
<accession>A0A4R5DNF1</accession>
<dbReference type="InterPro" id="IPR033932">
    <property type="entry name" value="YtcJ-like"/>
</dbReference>
<gene>
    <name evidence="2" type="ORF">E1269_00735</name>
</gene>
<organism evidence="2 3">
    <name type="scientific">Jiangella asiatica</name>
    <dbReference type="NCBI Taxonomy" id="2530372"/>
    <lineage>
        <taxon>Bacteria</taxon>
        <taxon>Bacillati</taxon>
        <taxon>Actinomycetota</taxon>
        <taxon>Actinomycetes</taxon>
        <taxon>Jiangellales</taxon>
        <taxon>Jiangellaceae</taxon>
        <taxon>Jiangella</taxon>
    </lineage>
</organism>
<dbReference type="RefSeq" id="WP_131889971.1">
    <property type="nucleotide sequence ID" value="NZ_SMKZ01000001.1"/>
</dbReference>
<dbReference type="AlphaFoldDB" id="A0A4R5DNF1"/>
<proteinExistence type="predicted"/>
<evidence type="ECO:0000259" key="1">
    <source>
        <dbReference type="Pfam" id="PF07969"/>
    </source>
</evidence>
<dbReference type="SUPFAM" id="SSF51556">
    <property type="entry name" value="Metallo-dependent hydrolases"/>
    <property type="match status" value="1"/>
</dbReference>
<dbReference type="OrthoDB" id="3173428at2"/>
<comment type="caution">
    <text evidence="2">The sequence shown here is derived from an EMBL/GenBank/DDBJ whole genome shotgun (WGS) entry which is preliminary data.</text>
</comment>
<protein>
    <recommendedName>
        <fullName evidence="1">Amidohydrolase 3 domain-containing protein</fullName>
    </recommendedName>
</protein>
<dbReference type="InterPro" id="IPR013108">
    <property type="entry name" value="Amidohydro_3"/>
</dbReference>
<dbReference type="EMBL" id="SMKZ01000001">
    <property type="protein sequence ID" value="TDE15856.1"/>
    <property type="molecule type" value="Genomic_DNA"/>
</dbReference>
<sequence length="546" mass="57935">MTGNDVCIVNATVRTMDTAGSVAEAFRFRDGRIVAVGSRSSVLAGAASGAEGGPRVVDAAGATVLPGLIDAHSHLEMLAYAWEVAVDCRSTRASSIEDIVAALAERAAAVRAGEWILGQGEHYQHTKLAEGRYPDRHDLDRVSTTHPVIYRASYHLNVFNSLALDLLGVDDDTPDAPGGRIERDPATGIATGRTFDMFAPLGGPQAPVAVLADAMKAVQQRYLSVGITALGDILLHSHALDALVDLATREELVLRTVAYPKLPSVVAAADVRSAALAGRFSVVDGERLALGGIKVFLDGGLTAGAAALHDDYPGQPGYRGELAYTDDQVAELVRLADDAGLQIAIHAIGDRALDQAIDAVAALPPDRRAVIRHRIEHAGNMFMTDERIKRMLDLGIVPVPQPAFLLTTAPGYAGHLGHDRIGTLMPFRTLIDAGLAIPGNSDAIGITADQHHPFPAMQAAVTRRTASGEVIDGHEAVTVAEALAMYTRWAAYSLGWEDLIGSLEVGKRADFVLLDADPLAVSPDALGEVTVRSTWVDGREVYRLRH</sequence>
<dbReference type="SUPFAM" id="SSF51338">
    <property type="entry name" value="Composite domain of metallo-dependent hydrolases"/>
    <property type="match status" value="1"/>
</dbReference>
<dbReference type="GO" id="GO:0016810">
    <property type="term" value="F:hydrolase activity, acting on carbon-nitrogen (but not peptide) bonds"/>
    <property type="evidence" value="ECO:0007669"/>
    <property type="project" value="InterPro"/>
</dbReference>
<dbReference type="InterPro" id="IPR032466">
    <property type="entry name" value="Metal_Hydrolase"/>
</dbReference>
<dbReference type="InterPro" id="IPR011059">
    <property type="entry name" value="Metal-dep_hydrolase_composite"/>
</dbReference>
<dbReference type="Gene3D" id="3.20.20.140">
    <property type="entry name" value="Metal-dependent hydrolases"/>
    <property type="match status" value="1"/>
</dbReference>